<dbReference type="SUPFAM" id="SSF48452">
    <property type="entry name" value="TPR-like"/>
    <property type="match status" value="3"/>
</dbReference>
<dbReference type="PANTHER" id="PTHR46082:SF6">
    <property type="entry name" value="AAA+ ATPASE DOMAIN-CONTAINING PROTEIN-RELATED"/>
    <property type="match status" value="1"/>
</dbReference>
<evidence type="ECO:0000256" key="1">
    <source>
        <dbReference type="SAM" id="Coils"/>
    </source>
</evidence>
<keyword evidence="5" id="KW-1185">Reference proteome</keyword>
<organism evidence="4 5">
    <name type="scientific">Neohortaea acidophila</name>
    <dbReference type="NCBI Taxonomy" id="245834"/>
    <lineage>
        <taxon>Eukaryota</taxon>
        <taxon>Fungi</taxon>
        <taxon>Dikarya</taxon>
        <taxon>Ascomycota</taxon>
        <taxon>Pezizomycotina</taxon>
        <taxon>Dothideomycetes</taxon>
        <taxon>Dothideomycetidae</taxon>
        <taxon>Mycosphaerellales</taxon>
        <taxon>Teratosphaeriaceae</taxon>
        <taxon>Neohortaea</taxon>
    </lineage>
</organism>
<dbReference type="InterPro" id="IPR053137">
    <property type="entry name" value="NLR-like"/>
</dbReference>
<dbReference type="OrthoDB" id="20872at2759"/>
<evidence type="ECO:0000313" key="4">
    <source>
        <dbReference type="EMBL" id="KAF2484018.1"/>
    </source>
</evidence>
<dbReference type="RefSeq" id="XP_033590588.1">
    <property type="nucleotide sequence ID" value="XM_033736906.1"/>
</dbReference>
<feature type="coiled-coil region" evidence="1">
    <location>
        <begin position="42"/>
        <end position="83"/>
    </location>
</feature>
<keyword evidence="1" id="KW-0175">Coiled coil</keyword>
<dbReference type="AlphaFoldDB" id="A0A6A6PV61"/>
<dbReference type="Pfam" id="PF13374">
    <property type="entry name" value="TPR_10"/>
    <property type="match status" value="1"/>
</dbReference>
<feature type="compositionally biased region" description="Acidic residues" evidence="2">
    <location>
        <begin position="542"/>
        <end position="555"/>
    </location>
</feature>
<proteinExistence type="predicted"/>
<name>A0A6A6PV61_9PEZI</name>
<dbReference type="GeneID" id="54477908"/>
<feature type="region of interest" description="Disordered" evidence="2">
    <location>
        <begin position="531"/>
        <end position="564"/>
    </location>
</feature>
<dbReference type="Pfam" id="PF13424">
    <property type="entry name" value="TPR_12"/>
    <property type="match status" value="3"/>
</dbReference>
<evidence type="ECO:0000259" key="3">
    <source>
        <dbReference type="Pfam" id="PF17107"/>
    </source>
</evidence>
<sequence length="1061" mass="119225">MADPLSTITSIIQLLQISKAAYDSVQDATHLPQAFDAINARIELATATLEEIRLKYQKNTEEEAKIRRTLQECEKDAEDLKAMYETVCAAAGGNWQHRYRSIFSNMVHDRKCKVEGVWRRLLEGLEVLRGYHLFKTLSTAEEIAAAIVEIQNVEDSLPDDGATFYAPVGLAHTGSGANSANVWQNNIHAPSNLYQGGTHHHQAPEAPHDSTPMHIIPFPRDEDFIEYGGLLDRINSKLARPTATVALVGLGGVGKSQLAIEHCYRVKERSPETWVLWVHASSLARYAQGIRKIADIVQIRGRDDVQADIFQLVDVWLRQGKKNWILGLDNVDDASFLAERRAAREDRGGVKSLPSLFELLPVCDHGSIFITSRTERAALTLVERSDMIAVKPMDEGTAMRLLAKRLGKQHAQDAGVELVKTLEYMPLAITQAAAYINQRGRRWSVERYLKEVQEYLKKAQSGAQSKRGILEIGEVDLRRDKEGEDAIMLTWCISFEHVRQVRPSAADLLALMSFCDRQSIPEDLVRRRGAEKYGSGRRENDGDVGEEERDDEDDASLNSSETNSDDGFDDDLVILESYSFVSVTTTAAVFEMHRLVQLATRRWLESQNEQERWKERYIENLRAAFTETPSQGSVTSRVMFPHVKLALDLKPKLGSDALLTWARLMYIAAGYAVVGGYGYEHDAEKMAEECLKALEMELKDNDPKILLAMVMVARVRNRTGRCMEAEALLMRVLEAHEKALRADDPPDELSIESKHTIMLDLASSCRDQRKWEQAEKLILQVLEGERTVYGEEHIRTLDAMHNLAVTYLWQRRWADAESLLVPVLERKKKALGEEHLDTLIAMGNLATSYRNQGKLTEAEELHKRGVAVERRVLGEQHPTTLISMSSLAEVYRQQRRLAEAEVLLTRVVAIRRAALGEGHRDNLVDMSNLAGVIARQGRLAEAEELETEALKRRVKVLGDHHPDTLTNKSNLAWLFGEQGRLAQAVQLETEVLEASKTVQGAEHPYTLLVMHSLAQSLRKSGRNEAACALLSDCASLSARILGADHPHTLVRNGALQRWTQR</sequence>
<dbReference type="SUPFAM" id="SSF52540">
    <property type="entry name" value="P-loop containing nucleoside triphosphate hydrolases"/>
    <property type="match status" value="1"/>
</dbReference>
<accession>A0A6A6PV61</accession>
<protein>
    <recommendedName>
        <fullName evidence="3">NACHT-NTPase and P-loop NTPases N-terminal domain-containing protein</fullName>
    </recommendedName>
</protein>
<dbReference type="InterPro" id="IPR031352">
    <property type="entry name" value="SesA"/>
</dbReference>
<feature type="compositionally biased region" description="Basic and acidic residues" evidence="2">
    <location>
        <begin position="531"/>
        <end position="541"/>
    </location>
</feature>
<dbReference type="PANTHER" id="PTHR46082">
    <property type="entry name" value="ATP/GTP-BINDING PROTEIN-RELATED"/>
    <property type="match status" value="1"/>
</dbReference>
<dbReference type="Gene3D" id="3.40.50.300">
    <property type="entry name" value="P-loop containing nucleotide triphosphate hydrolases"/>
    <property type="match status" value="1"/>
</dbReference>
<feature type="domain" description="NACHT-NTPase and P-loop NTPases N-terminal" evidence="3">
    <location>
        <begin position="8"/>
        <end position="128"/>
    </location>
</feature>
<dbReference type="Pfam" id="PF17107">
    <property type="entry name" value="SesA"/>
    <property type="match status" value="1"/>
</dbReference>
<evidence type="ECO:0000256" key="2">
    <source>
        <dbReference type="SAM" id="MobiDB-lite"/>
    </source>
</evidence>
<reference evidence="4" key="1">
    <citation type="journal article" date="2020" name="Stud. Mycol.">
        <title>101 Dothideomycetes genomes: a test case for predicting lifestyles and emergence of pathogens.</title>
        <authorList>
            <person name="Haridas S."/>
            <person name="Albert R."/>
            <person name="Binder M."/>
            <person name="Bloem J."/>
            <person name="Labutti K."/>
            <person name="Salamov A."/>
            <person name="Andreopoulos B."/>
            <person name="Baker S."/>
            <person name="Barry K."/>
            <person name="Bills G."/>
            <person name="Bluhm B."/>
            <person name="Cannon C."/>
            <person name="Castanera R."/>
            <person name="Culley D."/>
            <person name="Daum C."/>
            <person name="Ezra D."/>
            <person name="Gonzalez J."/>
            <person name="Henrissat B."/>
            <person name="Kuo A."/>
            <person name="Liang C."/>
            <person name="Lipzen A."/>
            <person name="Lutzoni F."/>
            <person name="Magnuson J."/>
            <person name="Mondo S."/>
            <person name="Nolan M."/>
            <person name="Ohm R."/>
            <person name="Pangilinan J."/>
            <person name="Park H.-J."/>
            <person name="Ramirez L."/>
            <person name="Alfaro M."/>
            <person name="Sun H."/>
            <person name="Tritt A."/>
            <person name="Yoshinaga Y."/>
            <person name="Zwiers L.-H."/>
            <person name="Turgeon B."/>
            <person name="Goodwin S."/>
            <person name="Spatafora J."/>
            <person name="Crous P."/>
            <person name="Grigoriev I."/>
        </authorList>
    </citation>
    <scope>NUCLEOTIDE SEQUENCE</scope>
    <source>
        <strain evidence="4">CBS 113389</strain>
    </source>
</reference>
<gene>
    <name evidence="4" type="ORF">BDY17DRAFT_322901</name>
</gene>
<dbReference type="Gene3D" id="1.25.40.10">
    <property type="entry name" value="Tetratricopeptide repeat domain"/>
    <property type="match status" value="3"/>
</dbReference>
<dbReference type="EMBL" id="MU001634">
    <property type="protein sequence ID" value="KAF2484018.1"/>
    <property type="molecule type" value="Genomic_DNA"/>
</dbReference>
<dbReference type="Proteomes" id="UP000799767">
    <property type="component" value="Unassembled WGS sequence"/>
</dbReference>
<dbReference type="InterPro" id="IPR011990">
    <property type="entry name" value="TPR-like_helical_dom_sf"/>
</dbReference>
<evidence type="ECO:0000313" key="5">
    <source>
        <dbReference type="Proteomes" id="UP000799767"/>
    </source>
</evidence>
<dbReference type="InterPro" id="IPR027417">
    <property type="entry name" value="P-loop_NTPase"/>
</dbReference>